<keyword evidence="1" id="KW-0732">Signal</keyword>
<keyword evidence="3" id="KW-1185">Reference proteome</keyword>
<feature type="chain" id="PRO_5043552070" description="Secreted protein" evidence="1">
    <location>
        <begin position="21"/>
        <end position="91"/>
    </location>
</feature>
<evidence type="ECO:0000313" key="3">
    <source>
        <dbReference type="Proteomes" id="UP000824782"/>
    </source>
</evidence>
<dbReference type="AlphaFoldDB" id="A0AAV6YUJ9"/>
<accession>A0AAV6YUJ9</accession>
<protein>
    <recommendedName>
        <fullName evidence="4">Secreted protein</fullName>
    </recommendedName>
</protein>
<evidence type="ECO:0008006" key="4">
    <source>
        <dbReference type="Google" id="ProtNLM"/>
    </source>
</evidence>
<evidence type="ECO:0000313" key="2">
    <source>
        <dbReference type="EMBL" id="KAG8538817.1"/>
    </source>
</evidence>
<proteinExistence type="predicted"/>
<dbReference type="Proteomes" id="UP000824782">
    <property type="component" value="Unassembled WGS sequence"/>
</dbReference>
<evidence type="ECO:0000256" key="1">
    <source>
        <dbReference type="SAM" id="SignalP"/>
    </source>
</evidence>
<sequence length="91" mass="9405">MTSSSAWLSRFFFFRPGCSAVPEAEAPLLVRPLEWVCSPVAEDEASPFCEEEEGEAGAAVSGVSCGPAPPAPAPLACMFPPLAPLPPGVTD</sequence>
<name>A0AAV6YUJ9_ENGPU</name>
<reference evidence="2" key="1">
    <citation type="thesis" date="2020" institute="ProQuest LLC" country="789 East Eisenhower Parkway, Ann Arbor, MI, USA">
        <title>Comparative Genomics and Chromosome Evolution.</title>
        <authorList>
            <person name="Mudd A.B."/>
        </authorList>
    </citation>
    <scope>NUCLEOTIDE SEQUENCE</scope>
    <source>
        <strain evidence="2">237g6f4</strain>
        <tissue evidence="2">Blood</tissue>
    </source>
</reference>
<feature type="signal peptide" evidence="1">
    <location>
        <begin position="1"/>
        <end position="20"/>
    </location>
</feature>
<gene>
    <name evidence="2" type="ORF">GDO81_022032</name>
</gene>
<organism evidence="2 3">
    <name type="scientific">Engystomops pustulosus</name>
    <name type="common">Tungara frog</name>
    <name type="synonym">Physalaemus pustulosus</name>
    <dbReference type="NCBI Taxonomy" id="76066"/>
    <lineage>
        <taxon>Eukaryota</taxon>
        <taxon>Metazoa</taxon>
        <taxon>Chordata</taxon>
        <taxon>Craniata</taxon>
        <taxon>Vertebrata</taxon>
        <taxon>Euteleostomi</taxon>
        <taxon>Amphibia</taxon>
        <taxon>Batrachia</taxon>
        <taxon>Anura</taxon>
        <taxon>Neobatrachia</taxon>
        <taxon>Hyloidea</taxon>
        <taxon>Leptodactylidae</taxon>
        <taxon>Leiuperinae</taxon>
        <taxon>Engystomops</taxon>
    </lineage>
</organism>
<dbReference type="EMBL" id="WNYA01018417">
    <property type="protein sequence ID" value="KAG8538817.1"/>
    <property type="molecule type" value="Genomic_DNA"/>
</dbReference>
<comment type="caution">
    <text evidence="2">The sequence shown here is derived from an EMBL/GenBank/DDBJ whole genome shotgun (WGS) entry which is preliminary data.</text>
</comment>